<dbReference type="Proteomes" id="UP000477070">
    <property type="component" value="Unassembled WGS sequence"/>
</dbReference>
<evidence type="ECO:0000256" key="7">
    <source>
        <dbReference type="ARBA" id="ARBA00033164"/>
    </source>
</evidence>
<dbReference type="PANTHER" id="PTHR13767:SF2">
    <property type="entry name" value="PSEUDOURIDYLATE SYNTHASE TRUB1"/>
    <property type="match status" value="1"/>
</dbReference>
<evidence type="ECO:0000256" key="5">
    <source>
        <dbReference type="ARBA" id="ARBA00023235"/>
    </source>
</evidence>
<dbReference type="EMBL" id="JRMP02000024">
    <property type="protein sequence ID" value="TLD92021.1"/>
    <property type="molecule type" value="Genomic_DNA"/>
</dbReference>
<comment type="similarity">
    <text evidence="2">Belongs to the pseudouridine synthase TruB family. Type 1 subfamily.</text>
</comment>
<dbReference type="GO" id="GO:1990481">
    <property type="term" value="P:mRNA pseudouridine synthesis"/>
    <property type="evidence" value="ECO:0007669"/>
    <property type="project" value="TreeGrafter"/>
</dbReference>
<evidence type="ECO:0000259" key="8">
    <source>
        <dbReference type="Pfam" id="PF01509"/>
    </source>
</evidence>
<evidence type="ECO:0000313" key="11">
    <source>
        <dbReference type="Proteomes" id="UP000029714"/>
    </source>
</evidence>
<evidence type="ECO:0000256" key="1">
    <source>
        <dbReference type="ARBA" id="ARBA00000385"/>
    </source>
</evidence>
<evidence type="ECO:0000256" key="6">
    <source>
        <dbReference type="ARBA" id="ARBA00031870"/>
    </source>
</evidence>
<reference evidence="10" key="3">
    <citation type="submission" date="2018-04" db="EMBL/GenBank/DDBJ databases">
        <authorList>
            <person name="Sheh A."/>
            <person name="Shen Z."/>
            <person name="Mannion A.J."/>
            <person name="Fox J.G."/>
        </authorList>
    </citation>
    <scope>NUCLEOTIDE SEQUENCE</scope>
    <source>
        <strain evidence="10">MIT 97-6194</strain>
    </source>
</reference>
<dbReference type="SUPFAM" id="SSF55120">
    <property type="entry name" value="Pseudouridine synthase"/>
    <property type="match status" value="1"/>
</dbReference>
<organism evidence="10 11">
    <name type="scientific">Helicobacter saguini</name>
    <dbReference type="NCBI Taxonomy" id="1548018"/>
    <lineage>
        <taxon>Bacteria</taxon>
        <taxon>Pseudomonadati</taxon>
        <taxon>Campylobacterota</taxon>
        <taxon>Epsilonproteobacteria</taxon>
        <taxon>Campylobacterales</taxon>
        <taxon>Helicobacteraceae</taxon>
        <taxon>Helicobacter</taxon>
    </lineage>
</organism>
<keyword evidence="5" id="KW-0413">Isomerase</keyword>
<dbReference type="STRING" id="1548018.LS64_05875"/>
<dbReference type="GO" id="GO:0003723">
    <property type="term" value="F:RNA binding"/>
    <property type="evidence" value="ECO:0007669"/>
    <property type="project" value="InterPro"/>
</dbReference>
<sequence>MNSKNNIKTSDFLALAFKIPNISSLSFANAIKFSLNKQGFNIAKMGFLGTLDPFACGQLLLASNTYTRLLNHINVAYKTYRATLFLGLNSASLDSENVERVDILKPFSVEQICSVLDSINDKILEYEPPKFSAKQINGQRAYNLARKGVSFNIQHIKTHIKNVDLLNYCHPFLSFEITLSSGGYVRSVGDLIAGGLGVCGALCYLERVSEDDFCYLDSIKSMESLESGRQDSIKSLESSFVSKDFGIDSKLDSIISTNFNFQGINYPTKLAILNIESALKYDKINLAKYEKDALCGKKIKLDSKDFNLDSIESNSQELGFIESNRKNVDVSLLLNMTNKIDSIESKRFLADFNSHFSIIDIHKNGEIKYILNNIKK</sequence>
<proteinExistence type="inferred from homology"/>
<dbReference type="PANTHER" id="PTHR13767">
    <property type="entry name" value="TRNA-PSEUDOURIDINE SYNTHASE"/>
    <property type="match status" value="1"/>
</dbReference>
<feature type="domain" description="Pseudouridine synthase II N-terminal" evidence="8">
    <location>
        <begin position="37"/>
        <end position="185"/>
    </location>
</feature>
<evidence type="ECO:0000256" key="4">
    <source>
        <dbReference type="ARBA" id="ARBA00022694"/>
    </source>
</evidence>
<dbReference type="InterPro" id="IPR020103">
    <property type="entry name" value="PsdUridine_synth_cat_dom_sf"/>
</dbReference>
<dbReference type="GO" id="GO:0006400">
    <property type="term" value="P:tRNA modification"/>
    <property type="evidence" value="ECO:0007669"/>
    <property type="project" value="TreeGrafter"/>
</dbReference>
<gene>
    <name evidence="9" type="ORF">DCO61_08690</name>
    <name evidence="10" type="ORF">LS64_010960</name>
</gene>
<dbReference type="RefSeq" id="WP_034571564.1">
    <property type="nucleotide sequence ID" value="NZ_JRMP02000024.1"/>
</dbReference>
<dbReference type="InterPro" id="IPR014780">
    <property type="entry name" value="tRNA_psdUridine_synth_TruB"/>
</dbReference>
<evidence type="ECO:0000256" key="3">
    <source>
        <dbReference type="ARBA" id="ARBA00012787"/>
    </source>
</evidence>
<dbReference type="AlphaFoldDB" id="A0A347VNW7"/>
<evidence type="ECO:0000256" key="2">
    <source>
        <dbReference type="ARBA" id="ARBA00005642"/>
    </source>
</evidence>
<dbReference type="EMBL" id="QBIU01000001">
    <property type="protein sequence ID" value="MWV70073.1"/>
    <property type="molecule type" value="Genomic_DNA"/>
</dbReference>
<reference evidence="10 11" key="2">
    <citation type="journal article" date="2016" name="Infect. Immun.">
        <title>Helicobacter saguini, a Novel Helicobacter Isolated from Cotton-Top Tamarins with Ulcerative Colitis, Has Proinflammatory Properties and Induces Typhlocolitis and Dysplasia in Gnotobiotic IL-10-/- Mice.</title>
        <authorList>
            <person name="Shen Z."/>
            <person name="Mannion A."/>
            <person name="Whary M.T."/>
            <person name="Muthupalani S."/>
            <person name="Sheh A."/>
            <person name="Feng Y."/>
            <person name="Gong G."/>
            <person name="Vandamme P."/>
            <person name="Holcombe H.R."/>
            <person name="Paster B.J."/>
            <person name="Fox J.G."/>
        </authorList>
    </citation>
    <scope>NUCLEOTIDE SEQUENCE [LARGE SCALE GENOMIC DNA]</scope>
    <source>
        <strain evidence="10 11">MIT 97-6194</strain>
    </source>
</reference>
<comment type="catalytic activity">
    <reaction evidence="1">
        <text>uridine(55) in tRNA = pseudouridine(55) in tRNA</text>
        <dbReference type="Rhea" id="RHEA:42532"/>
        <dbReference type="Rhea" id="RHEA-COMP:10101"/>
        <dbReference type="Rhea" id="RHEA-COMP:10102"/>
        <dbReference type="ChEBI" id="CHEBI:65314"/>
        <dbReference type="ChEBI" id="CHEBI:65315"/>
        <dbReference type="EC" id="5.4.99.25"/>
    </reaction>
</comment>
<dbReference type="Gene3D" id="3.30.2350.10">
    <property type="entry name" value="Pseudouridine synthase"/>
    <property type="match status" value="1"/>
</dbReference>
<reference evidence="10 11" key="1">
    <citation type="journal article" date="2014" name="Genome Announc.">
        <title>Draft genome sequences of eight enterohepatic helicobacter species isolated from both laboratory and wild rodents.</title>
        <authorList>
            <person name="Sheh A."/>
            <person name="Shen Z."/>
            <person name="Fox J.G."/>
        </authorList>
    </citation>
    <scope>NUCLEOTIDE SEQUENCE [LARGE SCALE GENOMIC DNA]</scope>
    <source>
        <strain evidence="10 11">MIT 97-6194</strain>
    </source>
</reference>
<evidence type="ECO:0000313" key="12">
    <source>
        <dbReference type="Proteomes" id="UP000477070"/>
    </source>
</evidence>
<comment type="caution">
    <text evidence="10">The sequence shown here is derived from an EMBL/GenBank/DDBJ whole genome shotgun (WGS) entry which is preliminary data.</text>
</comment>
<reference evidence="9 12" key="4">
    <citation type="submission" date="2019-12" db="EMBL/GenBank/DDBJ databases">
        <title>Multi-Generational Helicobacter saguini Isolates.</title>
        <authorList>
            <person name="Mannion A."/>
            <person name="Shen Z."/>
            <person name="Fox J.G."/>
        </authorList>
    </citation>
    <scope>NUCLEOTIDE SEQUENCE [LARGE SCALE GENOMIC DNA]</scope>
    <source>
        <strain evidence="9">16-048</strain>
        <strain evidence="12">16-048 (F4)</strain>
    </source>
</reference>
<dbReference type="Proteomes" id="UP000029714">
    <property type="component" value="Unassembled WGS sequence"/>
</dbReference>
<name>A0A347VNW7_9HELI</name>
<keyword evidence="4" id="KW-0819">tRNA processing</keyword>
<protein>
    <recommendedName>
        <fullName evidence="3">tRNA pseudouridine(55) synthase</fullName>
        <ecNumber evidence="3">5.4.99.25</ecNumber>
    </recommendedName>
    <alternativeName>
        <fullName evidence="6">RNA pseudouridylate synthase</fullName>
    </alternativeName>
    <alternativeName>
        <fullName evidence="7">RNA-uridine isomerase</fullName>
    </alternativeName>
</protein>
<dbReference type="OrthoDB" id="9802309at2"/>
<dbReference type="Pfam" id="PF01509">
    <property type="entry name" value="TruB_N"/>
    <property type="match status" value="1"/>
</dbReference>
<evidence type="ECO:0000313" key="10">
    <source>
        <dbReference type="EMBL" id="TLD92021.1"/>
    </source>
</evidence>
<accession>A0A347VNW7</accession>
<evidence type="ECO:0000313" key="9">
    <source>
        <dbReference type="EMBL" id="MWV70073.1"/>
    </source>
</evidence>
<dbReference type="GO" id="GO:0160148">
    <property type="term" value="F:tRNA pseudouridine(55) synthase activity"/>
    <property type="evidence" value="ECO:0007669"/>
    <property type="project" value="UniProtKB-EC"/>
</dbReference>
<keyword evidence="11" id="KW-1185">Reference proteome</keyword>
<dbReference type="InterPro" id="IPR002501">
    <property type="entry name" value="PsdUridine_synth_N"/>
</dbReference>
<dbReference type="EC" id="5.4.99.25" evidence="3"/>